<reference evidence="1 2" key="1">
    <citation type="submission" date="2011-09" db="EMBL/GenBank/DDBJ databases">
        <title>The draft genome of Methylobacterium extorquens DSM 13060.</title>
        <authorList>
            <consortium name="US DOE Joint Genome Institute (JGI-PGF)"/>
            <person name="Lucas S."/>
            <person name="Han J."/>
            <person name="Lapidus A."/>
            <person name="Cheng J.-F."/>
            <person name="Goodwin L."/>
            <person name="Pitluck S."/>
            <person name="Peters L."/>
            <person name="Land M.L."/>
            <person name="Hauser L."/>
            <person name="Koskimaki J."/>
            <person name="Halonen O."/>
            <person name="Pirttila A."/>
            <person name="Frank C."/>
            <person name="Woyke T.J."/>
        </authorList>
    </citation>
    <scope>NUCLEOTIDE SEQUENCE [LARGE SCALE GENOMIC DNA]</scope>
    <source>
        <strain evidence="1 2">DSM 13060</strain>
    </source>
</reference>
<evidence type="ECO:0008006" key="3">
    <source>
        <dbReference type="Google" id="ProtNLM"/>
    </source>
</evidence>
<name>H1KLF9_METEX</name>
<evidence type="ECO:0000313" key="1">
    <source>
        <dbReference type="EMBL" id="EHP91644.1"/>
    </source>
</evidence>
<comment type="caution">
    <text evidence="1">The sequence shown here is derived from an EMBL/GenBank/DDBJ whole genome shotgun (WGS) entry which is preliminary data.</text>
</comment>
<dbReference type="Proteomes" id="UP000004382">
    <property type="component" value="Unassembled WGS sequence"/>
</dbReference>
<dbReference type="AlphaFoldDB" id="H1KLF9"/>
<evidence type="ECO:0000313" key="2">
    <source>
        <dbReference type="Proteomes" id="UP000004382"/>
    </source>
</evidence>
<dbReference type="PATRIC" id="fig|882800.3.peg.3426"/>
<gene>
    <name evidence="1" type="ORF">MetexDRAFT_3471</name>
</gene>
<proteinExistence type="predicted"/>
<dbReference type="EMBL" id="AGJK01000099">
    <property type="protein sequence ID" value="EHP91644.1"/>
    <property type="molecule type" value="Genomic_DNA"/>
</dbReference>
<sequence length="88" mass="10029">MRRGQKTSAEQVVLKLRQIEVQTAQGKSLALACKEAVISEQKLRDECLRQEIFYSLKEARDCQEFRVRAAIVDPMEVLDGTTQSTPYP</sequence>
<organism evidence="1 2">
    <name type="scientific">Methylorubrum extorquens DSM 13060</name>
    <dbReference type="NCBI Taxonomy" id="882800"/>
    <lineage>
        <taxon>Bacteria</taxon>
        <taxon>Pseudomonadati</taxon>
        <taxon>Pseudomonadota</taxon>
        <taxon>Alphaproteobacteria</taxon>
        <taxon>Hyphomicrobiales</taxon>
        <taxon>Methylobacteriaceae</taxon>
        <taxon>Methylorubrum</taxon>
    </lineage>
</organism>
<accession>H1KLF9</accession>
<protein>
    <recommendedName>
        <fullName evidence="3">Transposase IS3/IS911 family protein</fullName>
    </recommendedName>
</protein>